<feature type="chain" id="PRO_5046540631" evidence="4">
    <location>
        <begin position="21"/>
        <end position="675"/>
    </location>
</feature>
<evidence type="ECO:0000256" key="3">
    <source>
        <dbReference type="ARBA" id="ARBA00023237"/>
    </source>
</evidence>
<feature type="signal peptide" evidence="4">
    <location>
        <begin position="1"/>
        <end position="20"/>
    </location>
</feature>
<dbReference type="InterPro" id="IPR050218">
    <property type="entry name" value="LptD"/>
</dbReference>
<dbReference type="PANTHER" id="PTHR30189">
    <property type="entry name" value="LPS-ASSEMBLY PROTEIN"/>
    <property type="match status" value="1"/>
</dbReference>
<proteinExistence type="inferred from homology"/>
<reference evidence="7 8" key="1">
    <citation type="submission" date="2015-11" db="EMBL/GenBank/DDBJ databases">
        <authorList>
            <person name="Lin W."/>
        </authorList>
    </citation>
    <scope>NUCLEOTIDE SEQUENCE [LARGE SCALE GENOMIC DNA]</scope>
    <source>
        <strain evidence="7 8">HCH-1</strain>
    </source>
</reference>
<dbReference type="Pfam" id="PF04453">
    <property type="entry name" value="LptD"/>
    <property type="match status" value="1"/>
</dbReference>
<protein>
    <submittedName>
        <fullName evidence="7">Organic solvent tolerance protein</fullName>
    </submittedName>
</protein>
<name>A0ABR5SGJ5_9BACT</name>
<dbReference type="InterPro" id="IPR007543">
    <property type="entry name" value="LptD_C"/>
</dbReference>
<dbReference type="Gene3D" id="2.60.450.10">
    <property type="entry name" value="Lipopolysaccharide (LPS) transport protein A like domain"/>
    <property type="match status" value="1"/>
</dbReference>
<dbReference type="RefSeq" id="WP_085051781.1">
    <property type="nucleotide sequence ID" value="NZ_LNQR01000036.1"/>
</dbReference>
<feature type="domain" description="Organic solvent tolerance-like N-terminal" evidence="5">
    <location>
        <begin position="45"/>
        <end position="141"/>
    </location>
</feature>
<dbReference type="Pfam" id="PF03968">
    <property type="entry name" value="LptD_N"/>
    <property type="match status" value="1"/>
</dbReference>
<evidence type="ECO:0000313" key="7">
    <source>
        <dbReference type="EMBL" id="KWT90129.1"/>
    </source>
</evidence>
<dbReference type="InterPro" id="IPR020889">
    <property type="entry name" value="LipoPS_assembly_LptD"/>
</dbReference>
<dbReference type="Proteomes" id="UP000060487">
    <property type="component" value="Unassembled WGS sequence"/>
</dbReference>
<dbReference type="EMBL" id="LNQR01000036">
    <property type="protein sequence ID" value="KWT90129.1"/>
    <property type="molecule type" value="Genomic_DNA"/>
</dbReference>
<keyword evidence="2" id="KW-0472">Membrane</keyword>
<evidence type="ECO:0000259" key="5">
    <source>
        <dbReference type="Pfam" id="PF03968"/>
    </source>
</evidence>
<dbReference type="InterPro" id="IPR005653">
    <property type="entry name" value="OstA-like_N"/>
</dbReference>
<evidence type="ECO:0000256" key="2">
    <source>
        <dbReference type="ARBA" id="ARBA00023136"/>
    </source>
</evidence>
<evidence type="ECO:0000256" key="1">
    <source>
        <dbReference type="ARBA" id="ARBA00022729"/>
    </source>
</evidence>
<dbReference type="PANTHER" id="PTHR30189:SF1">
    <property type="entry name" value="LPS-ASSEMBLY PROTEIN LPTD"/>
    <property type="match status" value="1"/>
</dbReference>
<evidence type="ECO:0000256" key="4">
    <source>
        <dbReference type="SAM" id="SignalP"/>
    </source>
</evidence>
<sequence length="675" mass="76990">MKKIAVIIIFIILSALSAGAEETAIPADNASTVAISWNKGGGTVIDADKLDYDGAKKIYYLTGNVEISSKKDNSTVTADYAEFYEDSSLAVLKGNVIYEDNDVRALAEEAELYTDNNTGFLTRARLLFKKDNYHVRGETIQKLNSDNYYVEKGSITTCDAPVPAWCFYADETSIQLNEEVVSKNVTMRVNDVPLLYSPIFSQALRRKTGFLMPVVGYNSFKGTFVSVPFFWAISENRDMTIVPEYYSKRGEGQGIEYRYIEKGGIEGRWWLYHLRDRKDDKNYFQIVGKHNHITESGFSTMLDVNYLNQKDYYQLYSPSVQKSISRYIESTGEVAYSTEKIRTYLLSQYWVDLQNSNGYVSQRVPELGFTVHPIEITPVDAFSMRSAMTNFISEHSIKGERFDIYPKVYWSIGDGIRFTQTLGARETFYKLSQTVDGRNTINNFAGVYNASLDATLVKDYSSFTHIFEPSVRFNYISNDIYTDNDTYPAPILDSTELFKKTASTELALMNYLRNNNGTFLFVNLVNSYDALDTSYRLQPMKLQLTFKKPFTLKAEAYYDFKTGTITKVNSTVSLKLSDQVTFSLGERYNVPNNITYLTGTFDFVLSKEYALRTNTWYDARIGEAKYYSLDLFYKQQCWGLNFRVARTPDSFGVYMLLDLKGIGTQQLFTFGNTGG</sequence>
<organism evidence="7 8">
    <name type="scientific">Candidatus Magnetominusculus xianensis</name>
    <dbReference type="NCBI Taxonomy" id="1748249"/>
    <lineage>
        <taxon>Bacteria</taxon>
        <taxon>Pseudomonadati</taxon>
        <taxon>Nitrospirota</taxon>
        <taxon>Nitrospiria</taxon>
        <taxon>Nitrospirales</taxon>
        <taxon>Nitrospiraceae</taxon>
        <taxon>Candidatus Magnetominusculus</taxon>
    </lineage>
</organism>
<keyword evidence="8" id="KW-1185">Reference proteome</keyword>
<feature type="domain" description="LptD C-terminal" evidence="6">
    <location>
        <begin position="282"/>
        <end position="496"/>
    </location>
</feature>
<keyword evidence="3" id="KW-0998">Cell outer membrane</keyword>
<evidence type="ECO:0000313" key="8">
    <source>
        <dbReference type="Proteomes" id="UP000060487"/>
    </source>
</evidence>
<comment type="caution">
    <text evidence="7">The sequence shown here is derived from an EMBL/GenBank/DDBJ whole genome shotgun (WGS) entry which is preliminary data.</text>
</comment>
<gene>
    <name evidence="7" type="ORF">ASN18_1135</name>
</gene>
<accession>A0ABR5SGJ5</accession>
<evidence type="ECO:0000259" key="6">
    <source>
        <dbReference type="Pfam" id="PF04453"/>
    </source>
</evidence>
<dbReference type="HAMAP" id="MF_01411">
    <property type="entry name" value="LPS_assembly_LptD"/>
    <property type="match status" value="1"/>
</dbReference>
<keyword evidence="1 4" id="KW-0732">Signal</keyword>